<dbReference type="Proteomes" id="UP000249057">
    <property type="component" value="Unassembled WGS sequence"/>
</dbReference>
<sequence length="81" mass="9559">MWLEHTSLFIAIALQLAQVPRMRRSNRARHWGSEAVGRGMRTQDRKLAAWRAMGGPFFAHRIRLESTWEKMETNSETKLYE</sequence>
<organism evidence="1 2">
    <name type="scientific">Aspergillus brunneoviolaceus CBS 621.78</name>
    <dbReference type="NCBI Taxonomy" id="1450534"/>
    <lineage>
        <taxon>Eukaryota</taxon>
        <taxon>Fungi</taxon>
        <taxon>Dikarya</taxon>
        <taxon>Ascomycota</taxon>
        <taxon>Pezizomycotina</taxon>
        <taxon>Eurotiomycetes</taxon>
        <taxon>Eurotiomycetidae</taxon>
        <taxon>Eurotiales</taxon>
        <taxon>Aspergillaceae</taxon>
        <taxon>Aspergillus</taxon>
        <taxon>Aspergillus subgen. Circumdati</taxon>
    </lineage>
</organism>
<evidence type="ECO:0000313" key="1">
    <source>
        <dbReference type="EMBL" id="RAH42647.1"/>
    </source>
</evidence>
<gene>
    <name evidence="1" type="ORF">BO95DRAFT_228805</name>
</gene>
<protein>
    <submittedName>
        <fullName evidence="1">Uncharacterized protein</fullName>
    </submittedName>
</protein>
<name>A0ACD1G0B8_9EURO</name>
<reference evidence="1" key="1">
    <citation type="submission" date="2018-02" db="EMBL/GenBank/DDBJ databases">
        <title>The genomes of Aspergillus section Nigri reveals drivers in fungal speciation.</title>
        <authorList>
            <consortium name="DOE Joint Genome Institute"/>
            <person name="Vesth T.C."/>
            <person name="Nybo J."/>
            <person name="Theobald S."/>
            <person name="Brandl J."/>
            <person name="Frisvad J.C."/>
            <person name="Nielsen K.F."/>
            <person name="Lyhne E.K."/>
            <person name="Kogle M.E."/>
            <person name="Kuo A."/>
            <person name="Riley R."/>
            <person name="Clum A."/>
            <person name="Nolan M."/>
            <person name="Lipzen A."/>
            <person name="Salamov A."/>
            <person name="Henrissat B."/>
            <person name="Wiebenga A."/>
            <person name="De vries R.P."/>
            <person name="Grigoriev I.V."/>
            <person name="Mortensen U.H."/>
            <person name="Andersen M.R."/>
            <person name="Baker S.E."/>
        </authorList>
    </citation>
    <scope>NUCLEOTIDE SEQUENCE</scope>
    <source>
        <strain evidence="1">CBS 621.78</strain>
    </source>
</reference>
<proteinExistence type="predicted"/>
<evidence type="ECO:0000313" key="2">
    <source>
        <dbReference type="Proteomes" id="UP000249057"/>
    </source>
</evidence>
<keyword evidence="2" id="KW-1185">Reference proteome</keyword>
<accession>A0ACD1G0B8</accession>
<dbReference type="EMBL" id="KZ825371">
    <property type="protein sequence ID" value="RAH42647.1"/>
    <property type="molecule type" value="Genomic_DNA"/>
</dbReference>